<keyword evidence="2" id="KW-0167">Capsid protein</keyword>
<dbReference type="InterPro" id="IPR053167">
    <property type="entry name" value="Spore_coat_component"/>
</dbReference>
<proteinExistence type="predicted"/>
<keyword evidence="2" id="KW-0946">Virion</keyword>
<dbReference type="SMART" id="SM00972">
    <property type="entry name" value="SCPU"/>
    <property type="match status" value="1"/>
</dbReference>
<sequence length="157" mass="16379">MRCSTYIEPSLRATRTATWTLGMIAMMAVAPLGAATCGLNTQGVDFGSYDFQNSQNLDSVGHVTVTCDVSTPYTIVLSPGLAGTFASRIMQSGAHQLAYNLYTDLAHASVWGDGTGNSVTVGGAGTNTDYAVYGSVPAGQNPYIGTYSDVVTVTLNF</sequence>
<dbReference type="Proteomes" id="UP000199420">
    <property type="component" value="Unassembled WGS sequence"/>
</dbReference>
<name>A0A1H6U7N0_9GAMM</name>
<evidence type="ECO:0000313" key="3">
    <source>
        <dbReference type="Proteomes" id="UP000199420"/>
    </source>
</evidence>
<dbReference type="EMBL" id="FNYC01000003">
    <property type="protein sequence ID" value="SEI88378.1"/>
    <property type="molecule type" value="Genomic_DNA"/>
</dbReference>
<reference evidence="2 3" key="1">
    <citation type="submission" date="2016-10" db="EMBL/GenBank/DDBJ databases">
        <authorList>
            <person name="de Groot N.N."/>
        </authorList>
    </citation>
    <scope>NUCLEOTIDE SEQUENCE [LARGE SCALE GENOMIC DNA]</scope>
    <source>
        <strain evidence="2 3">DSM 26515</strain>
    </source>
</reference>
<dbReference type="AlphaFoldDB" id="A0A1H6U7N0"/>
<evidence type="ECO:0000313" key="2">
    <source>
        <dbReference type="EMBL" id="SEI88378.1"/>
    </source>
</evidence>
<protein>
    <submittedName>
        <fullName evidence="2">Spore coat protein U (SCPU) domain-containing protein</fullName>
    </submittedName>
</protein>
<dbReference type="Pfam" id="PF05229">
    <property type="entry name" value="SCPU"/>
    <property type="match status" value="1"/>
</dbReference>
<accession>A0A1H6U7N0</accession>
<dbReference type="InterPro" id="IPR007893">
    <property type="entry name" value="Spore_coat_U/FanG"/>
</dbReference>
<dbReference type="PANTHER" id="PTHR37089">
    <property type="entry name" value="PROTEIN U-RELATED"/>
    <property type="match status" value="1"/>
</dbReference>
<gene>
    <name evidence="2" type="ORF">SAMN04487997_1923</name>
</gene>
<dbReference type="OrthoDB" id="8588792at2"/>
<feature type="domain" description="Spore coat protein U/FanG" evidence="1">
    <location>
        <begin position="25"/>
        <end position="154"/>
    </location>
</feature>
<organism evidence="2 3">
    <name type="scientific">Frateuria terrea</name>
    <dbReference type="NCBI Taxonomy" id="529704"/>
    <lineage>
        <taxon>Bacteria</taxon>
        <taxon>Pseudomonadati</taxon>
        <taxon>Pseudomonadota</taxon>
        <taxon>Gammaproteobacteria</taxon>
        <taxon>Lysobacterales</taxon>
        <taxon>Rhodanobacteraceae</taxon>
        <taxon>Frateuria</taxon>
    </lineage>
</organism>
<keyword evidence="3" id="KW-1185">Reference proteome</keyword>
<evidence type="ECO:0000259" key="1">
    <source>
        <dbReference type="Pfam" id="PF05229"/>
    </source>
</evidence>
<dbReference type="STRING" id="529704.SAMN02927913_1801"/>